<name>A0ABV4DYU6_9CLOT</name>
<keyword evidence="2" id="KW-1185">Reference proteome</keyword>
<organism evidence="1 2">
    <name type="scientific">Clostridium lapidicellarium</name>
    <dbReference type="NCBI Taxonomy" id="3240931"/>
    <lineage>
        <taxon>Bacteria</taxon>
        <taxon>Bacillati</taxon>
        <taxon>Bacillota</taxon>
        <taxon>Clostridia</taxon>
        <taxon>Eubacteriales</taxon>
        <taxon>Clostridiaceae</taxon>
        <taxon>Clostridium</taxon>
    </lineage>
</organism>
<dbReference type="EMBL" id="JBGFFE010000015">
    <property type="protein sequence ID" value="MEY8764079.1"/>
    <property type="molecule type" value="Genomic_DNA"/>
</dbReference>
<gene>
    <name evidence="1" type="ORF">AB8S09_10575</name>
</gene>
<reference evidence="1 2" key="1">
    <citation type="submission" date="2024-08" db="EMBL/GenBank/DDBJ databases">
        <title>Clostridium lapicellarii sp. nov., and Clostridium renhuaiense sp. nov., two species isolated from the mud in a fermentation cellar used for producing sauce-flavour Chinese liquors.</title>
        <authorList>
            <person name="Yang F."/>
            <person name="Wang H."/>
            <person name="Chen L.Q."/>
            <person name="Zhou N."/>
            <person name="Lu J.J."/>
            <person name="Pu X.X."/>
            <person name="Wan B."/>
            <person name="Wang L."/>
            <person name="Liu S.J."/>
        </authorList>
    </citation>
    <scope>NUCLEOTIDE SEQUENCE [LARGE SCALE GENOMIC DNA]</scope>
    <source>
        <strain evidence="1 2">MT-113</strain>
    </source>
</reference>
<proteinExistence type="predicted"/>
<accession>A0ABV4DYU6</accession>
<evidence type="ECO:0000313" key="1">
    <source>
        <dbReference type="EMBL" id="MEY8764079.1"/>
    </source>
</evidence>
<protein>
    <submittedName>
        <fullName evidence="1">Uncharacterized protein</fullName>
    </submittedName>
</protein>
<comment type="caution">
    <text evidence="1">The sequence shown here is derived from an EMBL/GenBank/DDBJ whole genome shotgun (WGS) entry which is preliminary data.</text>
</comment>
<sequence>MKTEYYKTWEQYKAGHSGINENVESEMAPKMQKYEEMMFIFVLNLLM</sequence>
<dbReference type="Proteomes" id="UP001565220">
    <property type="component" value="Unassembled WGS sequence"/>
</dbReference>
<dbReference type="RefSeq" id="WP_294182993.1">
    <property type="nucleotide sequence ID" value="NZ_JBGFFE010000015.1"/>
</dbReference>
<evidence type="ECO:0000313" key="2">
    <source>
        <dbReference type="Proteomes" id="UP001565220"/>
    </source>
</evidence>